<evidence type="ECO:0000256" key="1">
    <source>
        <dbReference type="ARBA" id="ARBA00004651"/>
    </source>
</evidence>
<comment type="subcellular location">
    <subcellularLocation>
        <location evidence="1">Cell membrane</location>
        <topology evidence="1">Multi-pass membrane protein</topology>
    </subcellularLocation>
</comment>
<keyword evidence="4 7" id="KW-0812">Transmembrane</keyword>
<dbReference type="EMBL" id="JADDOJ010000093">
    <property type="protein sequence ID" value="MBE7942344.1"/>
    <property type="molecule type" value="Genomic_DNA"/>
</dbReference>
<reference evidence="8 9" key="1">
    <citation type="submission" date="2020-10" db="EMBL/GenBank/DDBJ databases">
        <title>Draft genome of Ramlibacter aquaticus LMG 30558.</title>
        <authorList>
            <person name="Props R."/>
        </authorList>
    </citation>
    <scope>NUCLEOTIDE SEQUENCE [LARGE SCALE GENOMIC DNA]</scope>
    <source>
        <strain evidence="8 9">LMG 30558</strain>
    </source>
</reference>
<evidence type="ECO:0000256" key="7">
    <source>
        <dbReference type="SAM" id="Phobius"/>
    </source>
</evidence>
<evidence type="ECO:0000256" key="4">
    <source>
        <dbReference type="ARBA" id="ARBA00022692"/>
    </source>
</evidence>
<dbReference type="InterPro" id="IPR014047">
    <property type="entry name" value="Chr_Tranpt_l_chain"/>
</dbReference>
<feature type="transmembrane region" description="Helical" evidence="7">
    <location>
        <begin position="375"/>
        <end position="391"/>
    </location>
</feature>
<sequence>MTLSPGDEMRDRATYTLWQLVRYMLGLGTWGFGGPVALVGYMFRDLVERRTWISEADYKEGMAIAQLMPGPLAAQLAIYLGYVHYRVRGATLAGLAFVLPSFVMVVALGALYTTYGGLGWMQAVFYGVGAAVIGIITMSAWKLTTKNIGKDRLLWAIFLASAVVTVVTQSESLWMFLGAGVLTWLWRAPPKFLRGGVTRATAVPLLAGFALDAIDPHKLAQIGAYFAYAGSFVFGSGLAIVPFLYSGVVKEYAWLTDRQFLDAVAVAMITPGPVVITTGFIGFLVNGFWGAAVAAIATFLPCYLLTILPAPYFKKHGKRPAIVAFIDGVTAAAIGAIAGAVVVIGQRSITDWLTALIAVVTAVVLWRFKKLQEPVVVLTAAVVGLIAYPLMRP</sequence>
<feature type="transmembrane region" description="Helical" evidence="7">
    <location>
        <begin position="288"/>
        <end position="310"/>
    </location>
</feature>
<keyword evidence="6 7" id="KW-0472">Membrane</keyword>
<dbReference type="PANTHER" id="PTHR33567">
    <property type="entry name" value="CHROMATE ION TRANSPORTER (EUROFUNG)"/>
    <property type="match status" value="1"/>
</dbReference>
<dbReference type="NCBIfam" id="TIGR00937">
    <property type="entry name" value="2A51"/>
    <property type="match status" value="1"/>
</dbReference>
<keyword evidence="3" id="KW-1003">Cell membrane</keyword>
<proteinExistence type="inferred from homology"/>
<name>A0ABR9SJK5_9BURK</name>
<organism evidence="8 9">
    <name type="scientific">Ramlibacter aquaticus</name>
    <dbReference type="NCBI Taxonomy" id="2780094"/>
    <lineage>
        <taxon>Bacteria</taxon>
        <taxon>Pseudomonadati</taxon>
        <taxon>Pseudomonadota</taxon>
        <taxon>Betaproteobacteria</taxon>
        <taxon>Burkholderiales</taxon>
        <taxon>Comamonadaceae</taxon>
        <taxon>Ramlibacter</taxon>
    </lineage>
</organism>
<keyword evidence="9" id="KW-1185">Reference proteome</keyword>
<feature type="transmembrane region" description="Helical" evidence="7">
    <location>
        <begin position="349"/>
        <end position="368"/>
    </location>
</feature>
<dbReference type="PANTHER" id="PTHR33567:SF3">
    <property type="entry name" value="CHROMATE ION TRANSPORTER (EUROFUNG)"/>
    <property type="match status" value="1"/>
</dbReference>
<evidence type="ECO:0000313" key="8">
    <source>
        <dbReference type="EMBL" id="MBE7942344.1"/>
    </source>
</evidence>
<feature type="transmembrane region" description="Helical" evidence="7">
    <location>
        <begin position="153"/>
        <end position="186"/>
    </location>
</feature>
<protein>
    <submittedName>
        <fullName evidence="8">Chromate transporter</fullName>
    </submittedName>
</protein>
<feature type="transmembrane region" description="Helical" evidence="7">
    <location>
        <begin position="118"/>
        <end position="141"/>
    </location>
</feature>
<feature type="transmembrane region" description="Helical" evidence="7">
    <location>
        <begin position="63"/>
        <end position="83"/>
    </location>
</feature>
<dbReference type="PIRSF" id="PIRSF004810">
    <property type="entry name" value="ChrA"/>
    <property type="match status" value="1"/>
</dbReference>
<evidence type="ECO:0000256" key="6">
    <source>
        <dbReference type="ARBA" id="ARBA00023136"/>
    </source>
</evidence>
<comment type="caution">
    <text evidence="8">The sequence shown here is derived from an EMBL/GenBank/DDBJ whole genome shotgun (WGS) entry which is preliminary data.</text>
</comment>
<dbReference type="InterPro" id="IPR003370">
    <property type="entry name" value="Chromate_transpt"/>
</dbReference>
<dbReference type="Proteomes" id="UP000715965">
    <property type="component" value="Unassembled WGS sequence"/>
</dbReference>
<evidence type="ECO:0000256" key="2">
    <source>
        <dbReference type="ARBA" id="ARBA00005262"/>
    </source>
</evidence>
<feature type="transmembrane region" description="Helical" evidence="7">
    <location>
        <begin position="90"/>
        <end position="112"/>
    </location>
</feature>
<feature type="transmembrane region" description="Helical" evidence="7">
    <location>
        <begin position="20"/>
        <end position="43"/>
    </location>
</feature>
<evidence type="ECO:0000256" key="5">
    <source>
        <dbReference type="ARBA" id="ARBA00022989"/>
    </source>
</evidence>
<evidence type="ECO:0000256" key="3">
    <source>
        <dbReference type="ARBA" id="ARBA00022475"/>
    </source>
</evidence>
<accession>A0ABR9SJK5</accession>
<dbReference type="RefSeq" id="WP_193781899.1">
    <property type="nucleotide sequence ID" value="NZ_JADDOJ010000093.1"/>
</dbReference>
<gene>
    <name evidence="8" type="ORF">IM725_17375</name>
</gene>
<dbReference type="Pfam" id="PF02417">
    <property type="entry name" value="Chromate_transp"/>
    <property type="match status" value="2"/>
</dbReference>
<comment type="similarity">
    <text evidence="2">Belongs to the chromate ion transporter (CHR) (TC 2.A.51) family.</text>
</comment>
<feature type="transmembrane region" description="Helical" evidence="7">
    <location>
        <begin position="322"/>
        <end position="343"/>
    </location>
</feature>
<keyword evidence="5 7" id="KW-1133">Transmembrane helix</keyword>
<evidence type="ECO:0000313" key="9">
    <source>
        <dbReference type="Proteomes" id="UP000715965"/>
    </source>
</evidence>
<feature type="transmembrane region" description="Helical" evidence="7">
    <location>
        <begin position="225"/>
        <end position="248"/>
    </location>
</feature>
<feature type="transmembrane region" description="Helical" evidence="7">
    <location>
        <begin position="260"/>
        <end position="282"/>
    </location>
</feature>